<dbReference type="EMBL" id="CP070369">
    <property type="protein sequence ID" value="QRZ14347.1"/>
    <property type="molecule type" value="Genomic_DNA"/>
</dbReference>
<dbReference type="Proteomes" id="UP000663629">
    <property type="component" value="Plasmid p1"/>
</dbReference>
<gene>
    <name evidence="2" type="ORF">JWJ88_12730</name>
</gene>
<evidence type="ECO:0000259" key="1">
    <source>
        <dbReference type="Pfam" id="PF07732"/>
    </source>
</evidence>
<evidence type="ECO:0000313" key="2">
    <source>
        <dbReference type="EMBL" id="QRZ14347.1"/>
    </source>
</evidence>
<evidence type="ECO:0000313" key="3">
    <source>
        <dbReference type="Proteomes" id="UP000663629"/>
    </source>
</evidence>
<accession>A0ABX7JJE0</accession>
<dbReference type="Pfam" id="PF07732">
    <property type="entry name" value="Cu-oxidase_3"/>
    <property type="match status" value="1"/>
</dbReference>
<dbReference type="PANTHER" id="PTHR11709:SF2">
    <property type="entry name" value="MULTICOPPER OXIDASE LPR1"/>
    <property type="match status" value="1"/>
</dbReference>
<dbReference type="SUPFAM" id="SSF49503">
    <property type="entry name" value="Cupredoxins"/>
    <property type="match status" value="1"/>
</dbReference>
<keyword evidence="2" id="KW-0614">Plasmid</keyword>
<organism evidence="2 3">
    <name type="scientific">Paracoccus methylovorus</name>
    <dbReference type="NCBI Taxonomy" id="2812658"/>
    <lineage>
        <taxon>Bacteria</taxon>
        <taxon>Pseudomonadati</taxon>
        <taxon>Pseudomonadota</taxon>
        <taxon>Alphaproteobacteria</taxon>
        <taxon>Rhodobacterales</taxon>
        <taxon>Paracoccaceae</taxon>
        <taxon>Paracoccus</taxon>
    </lineage>
</organism>
<reference evidence="2 3" key="1">
    <citation type="submission" date="2021-02" db="EMBL/GenBank/DDBJ databases">
        <title>Paracoccus methylovroum sp.nov., a new methanol and methylamine utilizing methylotrophic denitrifer.</title>
        <authorList>
            <person name="Timsy T."/>
            <person name="Behrendt U."/>
            <person name="Ulrich A."/>
            <person name="Spanner T."/>
            <person name="Foesel B.U."/>
            <person name="Horn M.A."/>
            <person name="Kolb S."/>
        </authorList>
    </citation>
    <scope>NUCLEOTIDE SEQUENCE [LARGE SCALE GENOMIC DNA]</scope>
    <source>
        <strain evidence="2 3">H4-D09</strain>
        <plasmid evidence="2 3">p1</plasmid>
    </source>
</reference>
<name>A0ABX7JJE0_9RHOB</name>
<dbReference type="RefSeq" id="WP_205295324.1">
    <property type="nucleotide sequence ID" value="NZ_CP070369.1"/>
</dbReference>
<dbReference type="Gene3D" id="2.60.40.420">
    <property type="entry name" value="Cupredoxins - blue copper proteins"/>
    <property type="match status" value="1"/>
</dbReference>
<protein>
    <submittedName>
        <fullName evidence="2">Multicopper oxidase domain-containing protein</fullName>
    </submittedName>
</protein>
<feature type="domain" description="Plastocyanin-like" evidence="1">
    <location>
        <begin position="59"/>
        <end position="151"/>
    </location>
</feature>
<proteinExistence type="predicted"/>
<geneLocation type="plasmid" evidence="2 3">
    <name>p1</name>
</geneLocation>
<dbReference type="InterPro" id="IPR008972">
    <property type="entry name" value="Cupredoxin"/>
</dbReference>
<sequence length="158" mass="17077">MAVSRRAAVTGLVALGLGLPAIRGLALPASRPWLPRPVELASGEILAASRARLPFTAAESRGYGYNQTSPGPLIRVRKGEEFRIRIANHLNEETTFHWHGLICPTEADGQPQNPVLPGESAEVAFPILQRAGLSWYHPHPHGATAKQAWHGMGWAVSL</sequence>
<keyword evidence="3" id="KW-1185">Reference proteome</keyword>
<dbReference type="InterPro" id="IPR011707">
    <property type="entry name" value="Cu-oxidase-like_N"/>
</dbReference>
<dbReference type="InterPro" id="IPR045087">
    <property type="entry name" value="Cu-oxidase_fam"/>
</dbReference>
<dbReference type="PANTHER" id="PTHR11709">
    <property type="entry name" value="MULTI-COPPER OXIDASE"/>
    <property type="match status" value="1"/>
</dbReference>